<evidence type="ECO:0000313" key="4">
    <source>
        <dbReference type="EMBL" id="KAF7776185.1"/>
    </source>
</evidence>
<gene>
    <name evidence="4" type="ORF">Agabi119p4_4578</name>
</gene>
<dbReference type="AlphaFoldDB" id="A0A8H7F3P6"/>
<dbReference type="Pfam" id="PF00244">
    <property type="entry name" value="14-3-3"/>
    <property type="match status" value="1"/>
</dbReference>
<comment type="similarity">
    <text evidence="1">Belongs to the 14-3-3 family.</text>
</comment>
<dbReference type="InterPro" id="IPR023410">
    <property type="entry name" value="14-3-3_domain"/>
</dbReference>
<dbReference type="PRINTS" id="PR00305">
    <property type="entry name" value="1433ZETA"/>
</dbReference>
<accession>A0A8H7F3P6</accession>
<dbReference type="Gene3D" id="1.20.190.20">
    <property type="entry name" value="14-3-3 domain"/>
    <property type="match status" value="1"/>
</dbReference>
<feature type="site" description="Interaction with phosphoserine on interacting protein" evidence="2">
    <location>
        <position position="143"/>
    </location>
</feature>
<evidence type="ECO:0000313" key="5">
    <source>
        <dbReference type="Proteomes" id="UP000629468"/>
    </source>
</evidence>
<reference evidence="4 5" key="1">
    <citation type="journal article" name="Sci. Rep.">
        <title>Telomere-to-telomere assembled and centromere annotated genomes of the two main subspecies of the button mushroom Agaricus bisporus reveal especially polymorphic chromosome ends.</title>
        <authorList>
            <person name="Sonnenberg A.S.M."/>
            <person name="Sedaghat-Telgerd N."/>
            <person name="Lavrijssen B."/>
            <person name="Ohm R.A."/>
            <person name="Hendrickx P.M."/>
            <person name="Scholtmeijer K."/>
            <person name="Baars J.J.P."/>
            <person name="van Peer A."/>
        </authorList>
    </citation>
    <scope>NUCLEOTIDE SEQUENCE [LARGE SCALE GENOMIC DNA]</scope>
    <source>
        <strain evidence="4 5">H119_p4</strain>
    </source>
</reference>
<dbReference type="InterPro" id="IPR036815">
    <property type="entry name" value="14-3-3_dom_sf"/>
</dbReference>
<dbReference type="InterPro" id="IPR000308">
    <property type="entry name" value="14-3-3"/>
</dbReference>
<protein>
    <recommendedName>
        <fullName evidence="3">14-3-3 domain-containing protein</fullName>
    </recommendedName>
</protein>
<feature type="site" description="Interaction with phosphoserine on interacting protein" evidence="2">
    <location>
        <position position="65"/>
    </location>
</feature>
<dbReference type="PANTHER" id="PTHR18860">
    <property type="entry name" value="14-3-3 PROTEIN"/>
    <property type="match status" value="1"/>
</dbReference>
<dbReference type="Proteomes" id="UP000629468">
    <property type="component" value="Unassembled WGS sequence"/>
</dbReference>
<feature type="domain" description="14-3-3" evidence="3">
    <location>
        <begin position="11"/>
        <end position="253"/>
    </location>
</feature>
<dbReference type="PIRSF" id="PIRSF000868">
    <property type="entry name" value="14-3-3"/>
    <property type="match status" value="1"/>
</dbReference>
<dbReference type="SMART" id="SM00101">
    <property type="entry name" value="14_3_3"/>
    <property type="match status" value="1"/>
</dbReference>
<name>A0A8H7F3P6_AGABI</name>
<comment type="caution">
    <text evidence="4">The sequence shown here is derived from an EMBL/GenBank/DDBJ whole genome shotgun (WGS) entry which is preliminary data.</text>
</comment>
<dbReference type="EMBL" id="JABXXO010000006">
    <property type="protein sequence ID" value="KAF7776185.1"/>
    <property type="molecule type" value="Genomic_DNA"/>
</dbReference>
<proteinExistence type="inferred from homology"/>
<evidence type="ECO:0000256" key="2">
    <source>
        <dbReference type="PIRSR" id="PIRSR000868-1"/>
    </source>
</evidence>
<sequence>MPVRVQFCPSREECLLVAELASEAERYQDVVSQIKLIVRYYGAQLSIDERNLLSIAYKNLTNSLRNSWRILDSLEKLQQMKSQPSPRFKQEMNLVCRQREKIENELSHVCNDIVDLLDHQLLPVATAGEETVFYSKMKGDYFRYLAEFAFKKDRERYADQSLNAYKLAYKHAQAMLDPLHPTRLGLALNFSVFYHDVRKSPERACHLAKSAFDDAIQSLGQTSIQIDQSMRDSLTILQLLRDDLILWAAELRN</sequence>
<evidence type="ECO:0000259" key="3">
    <source>
        <dbReference type="SMART" id="SM00101"/>
    </source>
</evidence>
<evidence type="ECO:0000256" key="1">
    <source>
        <dbReference type="ARBA" id="ARBA00006141"/>
    </source>
</evidence>
<dbReference type="SUPFAM" id="SSF48445">
    <property type="entry name" value="14-3-3 protein"/>
    <property type="match status" value="1"/>
</dbReference>
<organism evidence="4 5">
    <name type="scientific">Agaricus bisporus var. burnettii</name>
    <dbReference type="NCBI Taxonomy" id="192524"/>
    <lineage>
        <taxon>Eukaryota</taxon>
        <taxon>Fungi</taxon>
        <taxon>Dikarya</taxon>
        <taxon>Basidiomycota</taxon>
        <taxon>Agaricomycotina</taxon>
        <taxon>Agaricomycetes</taxon>
        <taxon>Agaricomycetidae</taxon>
        <taxon>Agaricales</taxon>
        <taxon>Agaricineae</taxon>
        <taxon>Agaricaceae</taxon>
        <taxon>Agaricus</taxon>
    </lineage>
</organism>